<gene>
    <name evidence="1" type="ORF">CHCC16736_0707</name>
</gene>
<organism evidence="1 2">
    <name type="scientific">Bacillus licheniformis</name>
    <dbReference type="NCBI Taxonomy" id="1402"/>
    <lineage>
        <taxon>Bacteria</taxon>
        <taxon>Bacillati</taxon>
        <taxon>Bacillota</taxon>
        <taxon>Bacilli</taxon>
        <taxon>Bacillales</taxon>
        <taxon>Bacillaceae</taxon>
        <taxon>Bacillus</taxon>
    </lineage>
</organism>
<accession>A0A8B5YGT6</accession>
<comment type="caution">
    <text evidence="1">The sequence shown here is derived from an EMBL/GenBank/DDBJ whole genome shotgun (WGS) entry which is preliminary data.</text>
</comment>
<proteinExistence type="predicted"/>
<protein>
    <submittedName>
        <fullName evidence="1">Uncharacterized protein</fullName>
    </submittedName>
</protein>
<sequence>MIDPLLYNQCTIDDSLFKPIYTLPRSFKKMLFPGKRLPDRRKPDV</sequence>
<name>A0A8B5YGT6_BACLI</name>
<dbReference type="EMBL" id="NILC01000010">
    <property type="protein sequence ID" value="TWL31539.1"/>
    <property type="molecule type" value="Genomic_DNA"/>
</dbReference>
<evidence type="ECO:0000313" key="2">
    <source>
        <dbReference type="Proteomes" id="UP000435910"/>
    </source>
</evidence>
<reference evidence="1 2" key="1">
    <citation type="submission" date="2019-06" db="EMBL/GenBank/DDBJ databases">
        <title>Genome sequence analysis of &gt;100 Bacillus licheniformis strains suggests intrinsic resistance to this species.</title>
        <authorList>
            <person name="Wels M."/>
            <person name="Siezen R.J."/>
            <person name="Johansen E."/>
            <person name="Stuer-Lauridsen B."/>
            <person name="Bjerre K."/>
            <person name="Nielsen B.K.K."/>
        </authorList>
    </citation>
    <scope>NUCLEOTIDE SEQUENCE [LARGE SCALE GENOMIC DNA]</scope>
    <source>
        <strain evidence="1 2">BAC-16736</strain>
    </source>
</reference>
<dbReference type="AlphaFoldDB" id="A0A8B5YGT6"/>
<dbReference type="Proteomes" id="UP000435910">
    <property type="component" value="Unassembled WGS sequence"/>
</dbReference>
<evidence type="ECO:0000313" key="1">
    <source>
        <dbReference type="EMBL" id="TWL31539.1"/>
    </source>
</evidence>